<evidence type="ECO:0000313" key="1">
    <source>
        <dbReference type="EMBL" id="GKV13654.1"/>
    </source>
</evidence>
<name>A0AAV5JGJ2_9ROSI</name>
<accession>A0AAV5JGJ2</accession>
<dbReference type="Proteomes" id="UP001054252">
    <property type="component" value="Unassembled WGS sequence"/>
</dbReference>
<sequence>MKRIHSRRHLLSGSGTLSDELSRLGRVRNASGQSSQARKADWRRSVTGFSTLEADYGLGSGHELDSPSSVLEGSVPVLGDGFLVLLGQKKVVVVATEPHRLGVVEEVHPRMDMIEVKPLLFSDWIFLTCGEGELRK</sequence>
<organism evidence="1 2">
    <name type="scientific">Rubroshorea leprosula</name>
    <dbReference type="NCBI Taxonomy" id="152421"/>
    <lineage>
        <taxon>Eukaryota</taxon>
        <taxon>Viridiplantae</taxon>
        <taxon>Streptophyta</taxon>
        <taxon>Embryophyta</taxon>
        <taxon>Tracheophyta</taxon>
        <taxon>Spermatophyta</taxon>
        <taxon>Magnoliopsida</taxon>
        <taxon>eudicotyledons</taxon>
        <taxon>Gunneridae</taxon>
        <taxon>Pentapetalae</taxon>
        <taxon>rosids</taxon>
        <taxon>malvids</taxon>
        <taxon>Malvales</taxon>
        <taxon>Dipterocarpaceae</taxon>
        <taxon>Rubroshorea</taxon>
    </lineage>
</organism>
<dbReference type="AlphaFoldDB" id="A0AAV5JGJ2"/>
<proteinExistence type="predicted"/>
<evidence type="ECO:0000313" key="2">
    <source>
        <dbReference type="Proteomes" id="UP001054252"/>
    </source>
</evidence>
<reference evidence="1 2" key="1">
    <citation type="journal article" date="2021" name="Commun. Biol.">
        <title>The genome of Shorea leprosula (Dipterocarpaceae) highlights the ecological relevance of drought in aseasonal tropical rainforests.</title>
        <authorList>
            <person name="Ng K.K.S."/>
            <person name="Kobayashi M.J."/>
            <person name="Fawcett J.A."/>
            <person name="Hatakeyama M."/>
            <person name="Paape T."/>
            <person name="Ng C.H."/>
            <person name="Ang C.C."/>
            <person name="Tnah L.H."/>
            <person name="Lee C.T."/>
            <person name="Nishiyama T."/>
            <person name="Sese J."/>
            <person name="O'Brien M.J."/>
            <person name="Copetti D."/>
            <person name="Mohd Noor M.I."/>
            <person name="Ong R.C."/>
            <person name="Putra M."/>
            <person name="Sireger I.Z."/>
            <person name="Indrioko S."/>
            <person name="Kosugi Y."/>
            <person name="Izuno A."/>
            <person name="Isagi Y."/>
            <person name="Lee S.L."/>
            <person name="Shimizu K.K."/>
        </authorList>
    </citation>
    <scope>NUCLEOTIDE SEQUENCE [LARGE SCALE GENOMIC DNA]</scope>
    <source>
        <strain evidence="1">214</strain>
    </source>
</reference>
<protein>
    <submittedName>
        <fullName evidence="1">Uncharacterized protein</fullName>
    </submittedName>
</protein>
<keyword evidence="2" id="KW-1185">Reference proteome</keyword>
<comment type="caution">
    <text evidence="1">The sequence shown here is derived from an EMBL/GenBank/DDBJ whole genome shotgun (WGS) entry which is preliminary data.</text>
</comment>
<dbReference type="EMBL" id="BPVZ01000039">
    <property type="protein sequence ID" value="GKV13654.1"/>
    <property type="molecule type" value="Genomic_DNA"/>
</dbReference>
<gene>
    <name evidence="1" type="ORF">SLEP1_g24641</name>
</gene>